<name>A0A318ZER7_9EURO</name>
<protein>
    <recommendedName>
        <fullName evidence="4">3-deoxy-7-phosphoheptulonate synthase</fullName>
        <ecNumber evidence="4">2.5.1.54</ecNumber>
    </recommendedName>
    <alternativeName>
        <fullName evidence="10">3-deoxy-D-arabino-heptulosonate 7-phosphate synthase</fullName>
    </alternativeName>
    <alternativeName>
        <fullName evidence="9">DAHP synthase</fullName>
    </alternativeName>
    <alternativeName>
        <fullName evidence="8">Phospho-2-keto-3-deoxyheptonate aldolase</fullName>
    </alternativeName>
</protein>
<dbReference type="EMBL" id="KZ821246">
    <property type="protein sequence ID" value="PYH43123.1"/>
    <property type="molecule type" value="Genomic_DNA"/>
</dbReference>
<keyword evidence="14" id="KW-1185">Reference proteome</keyword>
<dbReference type="InterPro" id="IPR013785">
    <property type="entry name" value="Aldolase_TIM"/>
</dbReference>
<dbReference type="GO" id="GO:0005737">
    <property type="term" value="C:cytoplasm"/>
    <property type="evidence" value="ECO:0007669"/>
    <property type="project" value="TreeGrafter"/>
</dbReference>
<evidence type="ECO:0000256" key="3">
    <source>
        <dbReference type="ARBA" id="ARBA00007985"/>
    </source>
</evidence>
<evidence type="ECO:0000256" key="5">
    <source>
        <dbReference type="ARBA" id="ARBA00022605"/>
    </source>
</evidence>
<gene>
    <name evidence="13" type="ORF">BP01DRAFT_324050</name>
</gene>
<reference evidence="13 14" key="1">
    <citation type="submission" date="2016-12" db="EMBL/GenBank/DDBJ databases">
        <title>The genomes of Aspergillus section Nigri reveals drivers in fungal speciation.</title>
        <authorList>
            <consortium name="DOE Joint Genome Institute"/>
            <person name="Vesth T.C."/>
            <person name="Nybo J."/>
            <person name="Theobald S."/>
            <person name="Brandl J."/>
            <person name="Frisvad J.C."/>
            <person name="Nielsen K.F."/>
            <person name="Lyhne E.K."/>
            <person name="Kogle M.E."/>
            <person name="Kuo A."/>
            <person name="Riley R."/>
            <person name="Clum A."/>
            <person name="Nolan M."/>
            <person name="Lipzen A."/>
            <person name="Salamov A."/>
            <person name="Henrissat B."/>
            <person name="Wiebenga A."/>
            <person name="De Vries R.P."/>
            <person name="Grigoriev I.V."/>
            <person name="Mortensen U.H."/>
            <person name="Andersen M.R."/>
            <person name="Baker S.E."/>
        </authorList>
    </citation>
    <scope>NUCLEOTIDE SEQUENCE [LARGE SCALE GENOMIC DNA]</scope>
    <source>
        <strain evidence="13 14">JOP 1030-1</strain>
    </source>
</reference>
<evidence type="ECO:0000256" key="4">
    <source>
        <dbReference type="ARBA" id="ARBA00012694"/>
    </source>
</evidence>
<dbReference type="FunFam" id="3.20.20.70:FF:000005">
    <property type="entry name" value="Phospho-2-dehydro-3-deoxyheptonate aldolase"/>
    <property type="match status" value="1"/>
</dbReference>
<dbReference type="STRING" id="1450539.A0A318ZER7"/>
<comment type="function">
    <text evidence="1">Stereospecific condensation of phosphoenolpyruvate (PEP) and D-erythrose-4-phosphate (E4P) giving rise to 3-deoxy-D-arabino-heptulosonate-7-phosphate (DAHP).</text>
</comment>
<evidence type="ECO:0000256" key="8">
    <source>
        <dbReference type="ARBA" id="ARBA00031111"/>
    </source>
</evidence>
<dbReference type="RefSeq" id="XP_025429105.1">
    <property type="nucleotide sequence ID" value="XM_025572807.1"/>
</dbReference>
<dbReference type="GeneID" id="37074035"/>
<dbReference type="AlphaFoldDB" id="A0A318ZER7"/>
<evidence type="ECO:0000256" key="10">
    <source>
        <dbReference type="ARBA" id="ARBA00032193"/>
    </source>
</evidence>
<dbReference type="GO" id="GO:0009073">
    <property type="term" value="P:aromatic amino acid family biosynthetic process"/>
    <property type="evidence" value="ECO:0007669"/>
    <property type="project" value="UniProtKB-KW"/>
</dbReference>
<evidence type="ECO:0000256" key="1">
    <source>
        <dbReference type="ARBA" id="ARBA00003726"/>
    </source>
</evidence>
<sequence length="387" mass="41782">MLATPTTIGRGPEMNPHIRPRLLADSVVPVPSSPLKDSNVAAYEPLVSPALLIHELPTTLASRRTIESARQGAAQIIQRTGDDRLLVIVGPCSIHDTEVARDYAVRLQAAIQEHGWDQDLLIVMRAYLEKPRTTVGWKGFLYDPTIDSTNQVNRGLKIARQLLLDITALGLPVACEVLDTISPQFLADLYSWGAVGARTTESQVHRQLVSGLSFPIGFKNASSGKINVALDGMQSAASPHSFLGVTEQGLAAIVHTKGNPHLHVIHRGGESGPNFDAASVASTVKAYPKDLRPSIMIDASHGNSQKDYRNQPKVIDVVAEQIAAGEQAITGVMIESNINEGKQAAPDSEEEVQKLKYGVSITDGCVNFETTVQMLQTLSQAVKQRRA</sequence>
<dbReference type="OrthoDB" id="4699125at2759"/>
<dbReference type="Pfam" id="PF00793">
    <property type="entry name" value="DAHP_synth_1"/>
    <property type="match status" value="1"/>
</dbReference>
<evidence type="ECO:0000256" key="2">
    <source>
        <dbReference type="ARBA" id="ARBA00004688"/>
    </source>
</evidence>
<comment type="similarity">
    <text evidence="3">Belongs to the class-I DAHP synthase family.</text>
</comment>
<feature type="domain" description="DAHP synthetase I/KDSA" evidence="12">
    <location>
        <begin position="78"/>
        <end position="375"/>
    </location>
</feature>
<dbReference type="NCBIfam" id="NF009395">
    <property type="entry name" value="PRK12755.1"/>
    <property type="match status" value="1"/>
</dbReference>
<evidence type="ECO:0000259" key="12">
    <source>
        <dbReference type="Pfam" id="PF00793"/>
    </source>
</evidence>
<dbReference type="PANTHER" id="PTHR21225">
    <property type="entry name" value="PHOSPHO-2-DEHYDRO-3-DEOXYHEPTONATE ALDOLASE DAHP SYNTHETASE"/>
    <property type="match status" value="1"/>
</dbReference>
<dbReference type="PANTHER" id="PTHR21225:SF12">
    <property type="entry name" value="PHOSPHO-2-DEHYDRO-3-DEOXYHEPTONATE ALDOLASE, TYROSINE-INHIBITED"/>
    <property type="match status" value="1"/>
</dbReference>
<comment type="catalytic activity">
    <reaction evidence="11">
        <text>D-erythrose 4-phosphate + phosphoenolpyruvate + H2O = 7-phospho-2-dehydro-3-deoxy-D-arabino-heptonate + phosphate</text>
        <dbReference type="Rhea" id="RHEA:14717"/>
        <dbReference type="ChEBI" id="CHEBI:15377"/>
        <dbReference type="ChEBI" id="CHEBI:16897"/>
        <dbReference type="ChEBI" id="CHEBI:43474"/>
        <dbReference type="ChEBI" id="CHEBI:58394"/>
        <dbReference type="ChEBI" id="CHEBI:58702"/>
        <dbReference type="EC" id="2.5.1.54"/>
    </reaction>
</comment>
<dbReference type="GO" id="GO:0008652">
    <property type="term" value="P:amino acid biosynthetic process"/>
    <property type="evidence" value="ECO:0007669"/>
    <property type="project" value="UniProtKB-KW"/>
</dbReference>
<dbReference type="EC" id="2.5.1.54" evidence="4"/>
<evidence type="ECO:0000256" key="11">
    <source>
        <dbReference type="ARBA" id="ARBA00047508"/>
    </source>
</evidence>
<dbReference type="Proteomes" id="UP000248349">
    <property type="component" value="Unassembled WGS sequence"/>
</dbReference>
<dbReference type="Gene3D" id="3.20.20.70">
    <property type="entry name" value="Aldolase class I"/>
    <property type="match status" value="1"/>
</dbReference>
<evidence type="ECO:0000256" key="9">
    <source>
        <dbReference type="ARBA" id="ARBA00031349"/>
    </source>
</evidence>
<feature type="non-terminal residue" evidence="13">
    <location>
        <position position="387"/>
    </location>
</feature>
<comment type="pathway">
    <text evidence="2">Metabolic intermediate biosynthesis; chorismate biosynthesis; chorismate from D-erythrose 4-phosphate and phosphoenolpyruvate: step 1/7.</text>
</comment>
<evidence type="ECO:0000313" key="14">
    <source>
        <dbReference type="Proteomes" id="UP000248349"/>
    </source>
</evidence>
<dbReference type="GO" id="GO:0003849">
    <property type="term" value="F:3-deoxy-7-phosphoheptulonate synthase activity"/>
    <property type="evidence" value="ECO:0007669"/>
    <property type="project" value="UniProtKB-EC"/>
</dbReference>
<dbReference type="SUPFAM" id="SSF51569">
    <property type="entry name" value="Aldolase"/>
    <property type="match status" value="1"/>
</dbReference>
<dbReference type="InterPro" id="IPR006218">
    <property type="entry name" value="DAHP1/KDSA"/>
</dbReference>
<accession>A0A318ZER7</accession>
<evidence type="ECO:0000256" key="7">
    <source>
        <dbReference type="ARBA" id="ARBA00023141"/>
    </source>
</evidence>
<evidence type="ECO:0000256" key="6">
    <source>
        <dbReference type="ARBA" id="ARBA00022679"/>
    </source>
</evidence>
<dbReference type="PIRSF" id="PIRSF001361">
    <property type="entry name" value="DAHP_synthase"/>
    <property type="match status" value="1"/>
</dbReference>
<proteinExistence type="inferred from homology"/>
<keyword evidence="6" id="KW-0808">Transferase</keyword>
<dbReference type="InterPro" id="IPR006219">
    <property type="entry name" value="DAHP_synth_1"/>
</dbReference>
<organism evidence="13 14">
    <name type="scientific">Aspergillus saccharolyticus JOP 1030-1</name>
    <dbReference type="NCBI Taxonomy" id="1450539"/>
    <lineage>
        <taxon>Eukaryota</taxon>
        <taxon>Fungi</taxon>
        <taxon>Dikarya</taxon>
        <taxon>Ascomycota</taxon>
        <taxon>Pezizomycotina</taxon>
        <taxon>Eurotiomycetes</taxon>
        <taxon>Eurotiomycetidae</taxon>
        <taxon>Eurotiales</taxon>
        <taxon>Aspergillaceae</taxon>
        <taxon>Aspergillus</taxon>
        <taxon>Aspergillus subgen. Circumdati</taxon>
    </lineage>
</organism>
<evidence type="ECO:0000313" key="13">
    <source>
        <dbReference type="EMBL" id="PYH43123.1"/>
    </source>
</evidence>
<dbReference type="NCBIfam" id="TIGR00034">
    <property type="entry name" value="aroFGH"/>
    <property type="match status" value="1"/>
</dbReference>
<keyword evidence="5" id="KW-0028">Amino-acid biosynthesis</keyword>
<keyword evidence="7" id="KW-0057">Aromatic amino acid biosynthesis</keyword>